<evidence type="ECO:0000313" key="2">
    <source>
        <dbReference type="Ensembl" id="ENSNVIP00000025364.1"/>
    </source>
</evidence>
<reference evidence="2" key="1">
    <citation type="submission" date="2025-08" db="UniProtKB">
        <authorList>
            <consortium name="Ensembl"/>
        </authorList>
    </citation>
    <scope>IDENTIFICATION</scope>
</reference>
<feature type="region of interest" description="Disordered" evidence="1">
    <location>
        <begin position="15"/>
        <end position="36"/>
    </location>
</feature>
<dbReference type="Ensembl" id="ENSNVIT00000029412.1">
    <property type="protein sequence ID" value="ENSNVIP00000025364.1"/>
    <property type="gene ID" value="ENSNVIG00000019622.1"/>
</dbReference>
<evidence type="ECO:0000313" key="3">
    <source>
        <dbReference type="Proteomes" id="UP000694425"/>
    </source>
</evidence>
<feature type="region of interest" description="Disordered" evidence="1">
    <location>
        <begin position="64"/>
        <end position="83"/>
    </location>
</feature>
<keyword evidence="3" id="KW-1185">Reference proteome</keyword>
<feature type="compositionally biased region" description="Low complexity" evidence="1">
    <location>
        <begin position="67"/>
        <end position="79"/>
    </location>
</feature>
<accession>A0A8C7BR26</accession>
<name>A0A8C7BR26_NEOVI</name>
<dbReference type="PANTHER" id="PTHR15591:SF11">
    <property type="entry name" value="AP-4 COMPLEX ACCESSORY SUBUNIT RUSC1"/>
    <property type="match status" value="1"/>
</dbReference>
<protein>
    <submittedName>
        <fullName evidence="2">Uncharacterized protein</fullName>
    </submittedName>
</protein>
<evidence type="ECO:0000256" key="1">
    <source>
        <dbReference type="SAM" id="MobiDB-lite"/>
    </source>
</evidence>
<dbReference type="GO" id="GO:0031410">
    <property type="term" value="C:cytoplasmic vesicle"/>
    <property type="evidence" value="ECO:0007669"/>
    <property type="project" value="TreeGrafter"/>
</dbReference>
<proteinExistence type="predicted"/>
<dbReference type="GeneTree" id="ENSGT00900000141033"/>
<dbReference type="AlphaFoldDB" id="A0A8C7BR26"/>
<organism evidence="2 3">
    <name type="scientific">Neovison vison</name>
    <name type="common">American mink</name>
    <name type="synonym">Mustela vison</name>
    <dbReference type="NCBI Taxonomy" id="452646"/>
    <lineage>
        <taxon>Eukaryota</taxon>
        <taxon>Metazoa</taxon>
        <taxon>Chordata</taxon>
        <taxon>Craniata</taxon>
        <taxon>Vertebrata</taxon>
        <taxon>Euteleostomi</taxon>
        <taxon>Mammalia</taxon>
        <taxon>Eutheria</taxon>
        <taxon>Laurasiatheria</taxon>
        <taxon>Carnivora</taxon>
        <taxon>Caniformia</taxon>
        <taxon>Musteloidea</taxon>
        <taxon>Mustelidae</taxon>
        <taxon>Mustelinae</taxon>
        <taxon>Neogale</taxon>
    </lineage>
</organism>
<dbReference type="PANTHER" id="PTHR15591">
    <property type="entry name" value="RUN AND SH3 DOMAIN CONTAINING"/>
    <property type="match status" value="1"/>
</dbReference>
<dbReference type="Proteomes" id="UP000694425">
    <property type="component" value="Unplaced"/>
</dbReference>
<reference evidence="2" key="2">
    <citation type="submission" date="2025-09" db="UniProtKB">
        <authorList>
            <consortium name="Ensembl"/>
        </authorList>
    </citation>
    <scope>IDENTIFICATION</scope>
</reference>
<sequence>VHAVLHWGGRLAQSLRGASGETPPGPRAPAGAPTSGSWWEQLTQASRVYASGGSEGFPLPRWRSWRPGPAAGGPQARPVPTEDAAPGRGLWLGRLFGVPGSLAETDGGPVKSRRPSSWLPPTVSVLALVKRGAPPEPLSPPEELEASAASVVQTHRWGEGGGRDALVPAPVPCSFLRNLRAVFLSSCARPCSQQRRPGAAPRGLTSACWSVWFWFWPCRQL</sequence>
<dbReference type="InterPro" id="IPR047343">
    <property type="entry name" value="RUSC1_2"/>
</dbReference>